<accession>A0A370P7D7</accession>
<gene>
    <name evidence="1" type="ORF">M752DRAFT_90491</name>
</gene>
<reference evidence="1 2" key="1">
    <citation type="submission" date="2018-07" db="EMBL/GenBank/DDBJ databases">
        <title>Section-level genome sequencing of Aspergillus section Nigri to investigate inter- and intra-species variation.</title>
        <authorList>
            <consortium name="DOE Joint Genome Institute"/>
            <person name="Vesth T.C."/>
            <person name="Nybo J.L."/>
            <person name="Theobald S."/>
            <person name="Frisvad J.C."/>
            <person name="Larsen T.O."/>
            <person name="Nielsen K.F."/>
            <person name="Hoof J.B."/>
            <person name="Brandl J."/>
            <person name="Salamov A."/>
            <person name="Riley R."/>
            <person name="Gladden J.M."/>
            <person name="Phatale P."/>
            <person name="Nielsen M.T."/>
            <person name="Lyhne E.K."/>
            <person name="Kogle M.E."/>
            <person name="Strasser K."/>
            <person name="McDonnell E."/>
            <person name="Barry K."/>
            <person name="Clum A."/>
            <person name="Chen C."/>
            <person name="Nolan M."/>
            <person name="Sandor L."/>
            <person name="Kuo A."/>
            <person name="Lipzen A."/>
            <person name="Hainaut M."/>
            <person name="Drula E."/>
            <person name="Tsang A."/>
            <person name="Magnuson J.K."/>
            <person name="Henrissat B."/>
            <person name="Wiebenga A."/>
            <person name="Simmons B.A."/>
            <person name="Makela M.R."/>
            <person name="De vries R.P."/>
            <person name="Grigoriev I.V."/>
            <person name="Mortensen U.H."/>
            <person name="Baker S.E."/>
            <person name="Andersen M.R."/>
        </authorList>
    </citation>
    <scope>NUCLEOTIDE SEQUENCE [LARGE SCALE GENOMIC DNA]</scope>
    <source>
        <strain evidence="1 2">ATCC 13157</strain>
    </source>
</reference>
<evidence type="ECO:0000313" key="1">
    <source>
        <dbReference type="EMBL" id="RDK37607.1"/>
    </source>
</evidence>
<organism evidence="1 2">
    <name type="scientific">Aspergillus phoenicis ATCC 13157</name>
    <dbReference type="NCBI Taxonomy" id="1353007"/>
    <lineage>
        <taxon>Eukaryota</taxon>
        <taxon>Fungi</taxon>
        <taxon>Dikarya</taxon>
        <taxon>Ascomycota</taxon>
        <taxon>Pezizomycotina</taxon>
        <taxon>Eurotiomycetes</taxon>
        <taxon>Eurotiomycetidae</taxon>
        <taxon>Eurotiales</taxon>
        <taxon>Aspergillaceae</taxon>
        <taxon>Aspergillus</taxon>
    </lineage>
</organism>
<dbReference type="Proteomes" id="UP000254937">
    <property type="component" value="Unassembled WGS sequence"/>
</dbReference>
<proteinExistence type="predicted"/>
<dbReference type="AlphaFoldDB" id="A0A370P7D7"/>
<keyword evidence="2" id="KW-1185">Reference proteome</keyword>
<name>A0A370P7D7_ASPPH</name>
<protein>
    <submittedName>
        <fullName evidence="1">Uncharacterized protein</fullName>
    </submittedName>
</protein>
<dbReference type="EMBL" id="KZ851870">
    <property type="protein sequence ID" value="RDK37607.1"/>
    <property type="molecule type" value="Genomic_DNA"/>
</dbReference>
<sequence>MQHSGFCVAPSLILVRTSTPAAISLVQELYHTPASTEGKLVPELGPPLASPTWRLDRLNRPITGSRLPVTSHGGFTEVFIVAPKALRLANWTVSCWGISFRLFSDRHESALLVCWSMR</sequence>
<evidence type="ECO:0000313" key="2">
    <source>
        <dbReference type="Proteomes" id="UP000254937"/>
    </source>
</evidence>